<dbReference type="RefSeq" id="WP_284186796.1">
    <property type="nucleotide sequence ID" value="NZ_BSPX01000007.1"/>
</dbReference>
<evidence type="ECO:0000313" key="1">
    <source>
        <dbReference type="EMBL" id="GLT21343.1"/>
    </source>
</evidence>
<evidence type="ECO:0000313" key="2">
    <source>
        <dbReference type="Proteomes" id="UP001157167"/>
    </source>
</evidence>
<dbReference type="Proteomes" id="UP001157167">
    <property type="component" value="Unassembled WGS sequence"/>
</dbReference>
<accession>A0ABQ6F710</accession>
<organism evidence="1 2">
    <name type="scientific">Zoogloea oryzae</name>
    <dbReference type="NCBI Taxonomy" id="310767"/>
    <lineage>
        <taxon>Bacteria</taxon>
        <taxon>Pseudomonadati</taxon>
        <taxon>Pseudomonadota</taxon>
        <taxon>Betaproteobacteria</taxon>
        <taxon>Rhodocyclales</taxon>
        <taxon>Zoogloeaceae</taxon>
        <taxon>Zoogloea</taxon>
    </lineage>
</organism>
<name>A0ABQ6F710_9RHOO</name>
<protein>
    <submittedName>
        <fullName evidence="1">Uncharacterized protein</fullName>
    </submittedName>
</protein>
<reference evidence="2" key="1">
    <citation type="journal article" date="2019" name="Int. J. Syst. Evol. Microbiol.">
        <title>The Global Catalogue of Microorganisms (GCM) 10K type strain sequencing project: providing services to taxonomists for standard genome sequencing and annotation.</title>
        <authorList>
            <consortium name="The Broad Institute Genomics Platform"/>
            <consortium name="The Broad Institute Genome Sequencing Center for Infectious Disease"/>
            <person name="Wu L."/>
            <person name="Ma J."/>
        </authorList>
    </citation>
    <scope>NUCLEOTIDE SEQUENCE [LARGE SCALE GENOMIC DNA]</scope>
    <source>
        <strain evidence="2">NBRC 102407</strain>
    </source>
</reference>
<sequence>MSAESYTIDALRKLTQVQVLETRLEEVNRLCSVPPNRHMDFNELLLKVAKEGTPAQAIWLYEKIQSYPVDFRKSYLAASSYLGINKSVSGADAAHLTLISPEKVGFEIKSAKITPEQAALAKTKYLEGGIGQDSDEGRRVVYLSDQSAPVLMQRILEPNAAGETSIVKFNSLLNGNEIALEPVAGEIPEWGPAGHNSRATGIDHGDFRFVVDQNGRVKYAIEHWISVDLSEVDYNIDGSVLDSTPCVAVTNVIVFSKNGLKYIPELEVRSNITYGDYIKLTKQDSEYNGFSDEAFSASFNRLAQYRPLPDVARYIKFDRNDDADQLLMGQLREKGAPGRMQLLNAIYAAYPLPSDENPKSMAESLIAKFDAAAGVVDAIDRVFSGIEPLMRAASTGLFETARAYKSVAKDLKDNLPSEPLPNNSYKLTTLFIKNQLEIGNATPYRFTYEAYRIPDRKPFAVVANHAAFSEQGMVTFYGKPLDGGTVQFRSSISGFSVEAPVIEVASKEQIEEMNVIAKTQRTYQQSIEKLKRLGGRVNEDYYNNFRSLKAAILDKG</sequence>
<proteinExistence type="predicted"/>
<keyword evidence="2" id="KW-1185">Reference proteome</keyword>
<comment type="caution">
    <text evidence="1">The sequence shown here is derived from an EMBL/GenBank/DDBJ whole genome shotgun (WGS) entry which is preliminary data.</text>
</comment>
<dbReference type="EMBL" id="BSPX01000007">
    <property type="protein sequence ID" value="GLT21343.1"/>
    <property type="molecule type" value="Genomic_DNA"/>
</dbReference>
<gene>
    <name evidence="1" type="ORF">GCM10007933_07950</name>
</gene>